<protein>
    <submittedName>
        <fullName evidence="4">ABC transporter substrate-binding protein</fullName>
    </submittedName>
</protein>
<organism evidence="4 5">
    <name type="scientific">Salinicola rhizosphaerae</name>
    <dbReference type="NCBI Taxonomy" id="1443141"/>
    <lineage>
        <taxon>Bacteria</taxon>
        <taxon>Pseudomonadati</taxon>
        <taxon>Pseudomonadota</taxon>
        <taxon>Gammaproteobacteria</taxon>
        <taxon>Oceanospirillales</taxon>
        <taxon>Halomonadaceae</taxon>
        <taxon>Salinicola</taxon>
    </lineage>
</organism>
<proteinExistence type="inferred from homology"/>
<evidence type="ECO:0000313" key="4">
    <source>
        <dbReference type="EMBL" id="GHB31937.1"/>
    </source>
</evidence>
<dbReference type="InterPro" id="IPR001638">
    <property type="entry name" value="Solute-binding_3/MltF_N"/>
</dbReference>
<dbReference type="PANTHER" id="PTHR35936:SF17">
    <property type="entry name" value="ARGININE-BINDING EXTRACELLULAR PROTEIN ARTP"/>
    <property type="match status" value="1"/>
</dbReference>
<sequence>MTSESGEIAFVREQLAPHGELRVAINYGNPVLAQRGKEGQPVGVSALLARSLAAELEVELDFVTFDAAGEAFKAVDEAGWRLGFLARDPIRAEKVRFTEPYVIIEGTYLVRRDSPFHHIGELDAEGVTIAVGQGAAYDLFLSRELCHATLKRAPTSAAAIKLFVEERLDAAAGVRQPLERYASEHADFRVLPGQFTTIEQCMAIPKAYAAAADYVERFLARMKREGEVKRGLLESGQSEAQEAP</sequence>
<feature type="domain" description="Solute-binding protein family 3/N-terminal" evidence="3">
    <location>
        <begin position="20"/>
        <end position="240"/>
    </location>
</feature>
<evidence type="ECO:0000256" key="1">
    <source>
        <dbReference type="ARBA" id="ARBA00010333"/>
    </source>
</evidence>
<dbReference type="Pfam" id="PF00497">
    <property type="entry name" value="SBP_bac_3"/>
    <property type="match status" value="1"/>
</dbReference>
<name>A0ABQ3EF01_9GAMM</name>
<dbReference type="SMART" id="SM00062">
    <property type="entry name" value="PBPb"/>
    <property type="match status" value="1"/>
</dbReference>
<dbReference type="Gene3D" id="3.40.190.10">
    <property type="entry name" value="Periplasmic binding protein-like II"/>
    <property type="match status" value="2"/>
</dbReference>
<comment type="similarity">
    <text evidence="1">Belongs to the bacterial solute-binding protein 3 family.</text>
</comment>
<gene>
    <name evidence="4" type="ORF">GCM10009038_33330</name>
</gene>
<evidence type="ECO:0000259" key="3">
    <source>
        <dbReference type="SMART" id="SM00062"/>
    </source>
</evidence>
<dbReference type="RefSeq" id="WP_189445869.1">
    <property type="nucleotide sequence ID" value="NZ_BMZI01000008.1"/>
</dbReference>
<dbReference type="PANTHER" id="PTHR35936">
    <property type="entry name" value="MEMBRANE-BOUND LYTIC MUREIN TRANSGLYCOSYLASE F"/>
    <property type="match status" value="1"/>
</dbReference>
<dbReference type="Proteomes" id="UP000646745">
    <property type="component" value="Unassembled WGS sequence"/>
</dbReference>
<accession>A0ABQ3EF01</accession>
<comment type="caution">
    <text evidence="4">The sequence shown here is derived from an EMBL/GenBank/DDBJ whole genome shotgun (WGS) entry which is preliminary data.</text>
</comment>
<keyword evidence="2" id="KW-0732">Signal</keyword>
<evidence type="ECO:0000313" key="5">
    <source>
        <dbReference type="Proteomes" id="UP000646745"/>
    </source>
</evidence>
<evidence type="ECO:0000256" key="2">
    <source>
        <dbReference type="ARBA" id="ARBA00022729"/>
    </source>
</evidence>
<keyword evidence="5" id="KW-1185">Reference proteome</keyword>
<dbReference type="EMBL" id="BMZI01000008">
    <property type="protein sequence ID" value="GHB31937.1"/>
    <property type="molecule type" value="Genomic_DNA"/>
</dbReference>
<dbReference type="SUPFAM" id="SSF53850">
    <property type="entry name" value="Periplasmic binding protein-like II"/>
    <property type="match status" value="1"/>
</dbReference>
<reference evidence="5" key="1">
    <citation type="journal article" date="2019" name="Int. J. Syst. Evol. Microbiol.">
        <title>The Global Catalogue of Microorganisms (GCM) 10K type strain sequencing project: providing services to taxonomists for standard genome sequencing and annotation.</title>
        <authorList>
            <consortium name="The Broad Institute Genomics Platform"/>
            <consortium name="The Broad Institute Genome Sequencing Center for Infectious Disease"/>
            <person name="Wu L."/>
            <person name="Ma J."/>
        </authorList>
    </citation>
    <scope>NUCLEOTIDE SEQUENCE [LARGE SCALE GENOMIC DNA]</scope>
    <source>
        <strain evidence="5">KCTC 32998</strain>
    </source>
</reference>